<keyword evidence="13" id="KW-1185">Reference proteome</keyword>
<feature type="transmembrane region" description="Helical" evidence="9">
    <location>
        <begin position="102"/>
        <end position="122"/>
    </location>
</feature>
<dbReference type="InterPro" id="IPR044726">
    <property type="entry name" value="ABCC_6TM_D2"/>
</dbReference>
<evidence type="ECO:0000259" key="11">
    <source>
        <dbReference type="PROSITE" id="PS50929"/>
    </source>
</evidence>
<keyword evidence="2" id="KW-0813">Transport</keyword>
<feature type="transmembrane region" description="Helical" evidence="9">
    <location>
        <begin position="76"/>
        <end position="96"/>
    </location>
</feature>
<evidence type="ECO:0000256" key="1">
    <source>
        <dbReference type="ARBA" id="ARBA00004141"/>
    </source>
</evidence>
<evidence type="ECO:0000256" key="9">
    <source>
        <dbReference type="SAM" id="Phobius"/>
    </source>
</evidence>
<dbReference type="PROSITE" id="PS50929">
    <property type="entry name" value="ABC_TM1F"/>
    <property type="match status" value="1"/>
</dbReference>
<dbReference type="InterPro" id="IPR003439">
    <property type="entry name" value="ABC_transporter-like_ATP-bd"/>
</dbReference>
<evidence type="ECO:0000256" key="7">
    <source>
        <dbReference type="ARBA" id="ARBA00023136"/>
    </source>
</evidence>
<protein>
    <submittedName>
        <fullName evidence="12">Multidrug resistance-associated protein</fullName>
    </submittedName>
</protein>
<dbReference type="InterPro" id="IPR050173">
    <property type="entry name" value="ABC_transporter_C-like"/>
</dbReference>
<keyword evidence="5" id="KW-0067">ATP-binding</keyword>
<dbReference type="PROSITE" id="PS50893">
    <property type="entry name" value="ABC_TRANSPORTER_2"/>
    <property type="match status" value="1"/>
</dbReference>
<dbReference type="InterPro" id="IPR027417">
    <property type="entry name" value="P-loop_NTPase"/>
</dbReference>
<dbReference type="CDD" id="cd18580">
    <property type="entry name" value="ABC_6TM_ABCC_D2"/>
    <property type="match status" value="1"/>
</dbReference>
<dbReference type="Pfam" id="PF00005">
    <property type="entry name" value="ABC_tran"/>
    <property type="match status" value="1"/>
</dbReference>
<feature type="transmembrane region" description="Helical" evidence="9">
    <location>
        <begin position="189"/>
        <end position="209"/>
    </location>
</feature>
<name>A0ABQ8U8I9_9EUKA</name>
<dbReference type="SUPFAM" id="SSF90123">
    <property type="entry name" value="ABC transporter transmembrane region"/>
    <property type="match status" value="1"/>
</dbReference>
<keyword evidence="4" id="KW-0547">Nucleotide-binding</keyword>
<dbReference type="CDD" id="cd03244">
    <property type="entry name" value="ABCC_MRP_domain2"/>
    <property type="match status" value="1"/>
</dbReference>
<dbReference type="SUPFAM" id="SSF52540">
    <property type="entry name" value="P-loop containing nucleoside triphosphate hydrolases"/>
    <property type="match status" value="1"/>
</dbReference>
<dbReference type="EMBL" id="JAPMOS010000122">
    <property type="protein sequence ID" value="KAJ4455063.1"/>
    <property type="molecule type" value="Genomic_DNA"/>
</dbReference>
<dbReference type="Gene3D" id="1.20.1560.10">
    <property type="entry name" value="ABC transporter type 1, transmembrane domain"/>
    <property type="match status" value="1"/>
</dbReference>
<evidence type="ECO:0000256" key="8">
    <source>
        <dbReference type="SAM" id="MobiDB-lite"/>
    </source>
</evidence>
<evidence type="ECO:0000256" key="3">
    <source>
        <dbReference type="ARBA" id="ARBA00022692"/>
    </source>
</evidence>
<evidence type="ECO:0000256" key="4">
    <source>
        <dbReference type="ARBA" id="ARBA00022741"/>
    </source>
</evidence>
<dbReference type="PROSITE" id="PS00211">
    <property type="entry name" value="ABC_TRANSPORTER_1"/>
    <property type="match status" value="1"/>
</dbReference>
<comment type="subcellular location">
    <subcellularLocation>
        <location evidence="1">Membrane</location>
        <topology evidence="1">Multi-pass membrane protein</topology>
    </subcellularLocation>
</comment>
<dbReference type="PANTHER" id="PTHR24223">
    <property type="entry name" value="ATP-BINDING CASSETTE SUB-FAMILY C"/>
    <property type="match status" value="1"/>
</dbReference>
<keyword evidence="7 9" id="KW-0472">Membrane</keyword>
<feature type="domain" description="ABC transporter" evidence="10">
    <location>
        <begin position="282"/>
        <end position="520"/>
    </location>
</feature>
<evidence type="ECO:0000313" key="12">
    <source>
        <dbReference type="EMBL" id="KAJ4455063.1"/>
    </source>
</evidence>
<evidence type="ECO:0000313" key="13">
    <source>
        <dbReference type="Proteomes" id="UP001141327"/>
    </source>
</evidence>
<dbReference type="Proteomes" id="UP001141327">
    <property type="component" value="Unassembled WGS sequence"/>
</dbReference>
<dbReference type="Pfam" id="PF00664">
    <property type="entry name" value="ABC_membrane"/>
    <property type="match status" value="1"/>
</dbReference>
<gene>
    <name evidence="12" type="ORF">PAPYR_10083</name>
</gene>
<evidence type="ECO:0000256" key="5">
    <source>
        <dbReference type="ARBA" id="ARBA00022840"/>
    </source>
</evidence>
<feature type="transmembrane region" description="Helical" evidence="9">
    <location>
        <begin position="215"/>
        <end position="236"/>
    </location>
</feature>
<organism evidence="12 13">
    <name type="scientific">Paratrimastix pyriformis</name>
    <dbReference type="NCBI Taxonomy" id="342808"/>
    <lineage>
        <taxon>Eukaryota</taxon>
        <taxon>Metamonada</taxon>
        <taxon>Preaxostyla</taxon>
        <taxon>Paratrimastigidae</taxon>
        <taxon>Paratrimastix</taxon>
    </lineage>
</organism>
<dbReference type="InterPro" id="IPR011527">
    <property type="entry name" value="ABC1_TM_dom"/>
</dbReference>
<evidence type="ECO:0000256" key="6">
    <source>
        <dbReference type="ARBA" id="ARBA00022989"/>
    </source>
</evidence>
<keyword evidence="6 9" id="KW-1133">Transmembrane helix</keyword>
<dbReference type="Gene3D" id="3.40.50.300">
    <property type="entry name" value="P-loop containing nucleotide triphosphate hydrolases"/>
    <property type="match status" value="1"/>
</dbReference>
<proteinExistence type="predicted"/>
<evidence type="ECO:0000256" key="2">
    <source>
        <dbReference type="ARBA" id="ARBA00022448"/>
    </source>
</evidence>
<feature type="region of interest" description="Disordered" evidence="8">
    <location>
        <begin position="508"/>
        <end position="530"/>
    </location>
</feature>
<keyword evidence="3 9" id="KW-0812">Transmembrane</keyword>
<evidence type="ECO:0000259" key="10">
    <source>
        <dbReference type="PROSITE" id="PS50893"/>
    </source>
</evidence>
<sequence length="530" mass="58814">MWDVGCGRVCELSWLAGLARLIDTSRRSAPRRSAKRLHERLITSIVHAPTSFFDTTPVGRILNRFSGDLSQVDQEMAFIFEDVINLYLGALALLVVVGLGSWWFFIILIPIVLAFYGLLAIYRRTSREVQRLESIARSPCMAHFAETLTGLPTLRSYGLVDQWIGQFWGKCDRYSSAFMLYRLGQKWMGLYQSLISSVILAAAVLLYAFTDVGAAAAGMGLSSVTAINNLITYAVIQTVEMESKMTSVERIQYYSEKVPQERHEGAVPPAGWLQLGGPGGAIQFENVSFRYRPKLPLVLRQVNFQIRPCEKVGVVGRTGAGKSSLLVVLFRLVELGGPTGSGRILLDGVDIATVRLNLLRQHISIIPQDPVLFSGTLRYNLDLTMTHDDAEIWRVIEHINLREFVAGLKDKLDTQITEGGANLSVGQRQLLCLGRALLHSSKVVVMDEATASVDVETDAAIQRTIRECFADRTVIIIAHRINTVVGCDRVMVMDQGQVVEFDRPQTLIDNPSPYPAPFPPDDGVHPTIDR</sequence>
<dbReference type="InterPro" id="IPR003593">
    <property type="entry name" value="AAA+_ATPase"/>
</dbReference>
<dbReference type="InterPro" id="IPR017871">
    <property type="entry name" value="ABC_transporter-like_CS"/>
</dbReference>
<reference evidence="12" key="1">
    <citation type="journal article" date="2022" name="bioRxiv">
        <title>Genomics of Preaxostyla Flagellates Illuminates Evolutionary Transitions and the Path Towards Mitochondrial Loss.</title>
        <authorList>
            <person name="Novak L.V.F."/>
            <person name="Treitli S.C."/>
            <person name="Pyrih J."/>
            <person name="Halakuc P."/>
            <person name="Pipaliya S.V."/>
            <person name="Vacek V."/>
            <person name="Brzon O."/>
            <person name="Soukal P."/>
            <person name="Eme L."/>
            <person name="Dacks J.B."/>
            <person name="Karnkowska A."/>
            <person name="Elias M."/>
            <person name="Hampl V."/>
        </authorList>
    </citation>
    <scope>NUCLEOTIDE SEQUENCE</scope>
    <source>
        <strain evidence="12">RCP-MX</strain>
    </source>
</reference>
<feature type="domain" description="ABC transmembrane type-1" evidence="11">
    <location>
        <begin position="32"/>
        <end position="250"/>
    </location>
</feature>
<comment type="caution">
    <text evidence="12">The sequence shown here is derived from an EMBL/GenBank/DDBJ whole genome shotgun (WGS) entry which is preliminary data.</text>
</comment>
<dbReference type="InterPro" id="IPR036640">
    <property type="entry name" value="ABC1_TM_sf"/>
</dbReference>
<accession>A0ABQ8U8I9</accession>
<dbReference type="SMART" id="SM00382">
    <property type="entry name" value="AAA"/>
    <property type="match status" value="1"/>
</dbReference>